<evidence type="ECO:0000313" key="2">
    <source>
        <dbReference type="Ensembl" id="ENSAMXP00000044427.1"/>
    </source>
</evidence>
<dbReference type="Proteomes" id="UP000018467">
    <property type="component" value="Unassembled WGS sequence"/>
</dbReference>
<dbReference type="AlphaFoldDB" id="A0A3B1JPW0"/>
<dbReference type="InParanoid" id="A0A3B1JPW0"/>
<dbReference type="GeneTree" id="ENSGT00940000178677"/>
<feature type="transmembrane region" description="Helical" evidence="1">
    <location>
        <begin position="79"/>
        <end position="96"/>
    </location>
</feature>
<reference evidence="3" key="2">
    <citation type="journal article" date="2014" name="Nat. Commun.">
        <title>The cavefish genome reveals candidate genes for eye loss.</title>
        <authorList>
            <person name="McGaugh S.E."/>
            <person name="Gross J.B."/>
            <person name="Aken B."/>
            <person name="Blin M."/>
            <person name="Borowsky R."/>
            <person name="Chalopin D."/>
            <person name="Hinaux H."/>
            <person name="Jeffery W.R."/>
            <person name="Keene A."/>
            <person name="Ma L."/>
            <person name="Minx P."/>
            <person name="Murphy D."/>
            <person name="O'Quin K.E."/>
            <person name="Retaux S."/>
            <person name="Rohner N."/>
            <person name="Searle S.M."/>
            <person name="Stahl B.A."/>
            <person name="Tabin C."/>
            <person name="Volff J.N."/>
            <person name="Yoshizawa M."/>
            <person name="Warren W.C."/>
        </authorList>
    </citation>
    <scope>NUCLEOTIDE SEQUENCE [LARGE SCALE GENOMIC DNA]</scope>
    <source>
        <strain evidence="3">female</strain>
    </source>
</reference>
<name>A0A3B1JPW0_ASTMX</name>
<reference evidence="3" key="1">
    <citation type="submission" date="2013-03" db="EMBL/GenBank/DDBJ databases">
        <authorList>
            <person name="Jeffery W."/>
            <person name="Warren W."/>
            <person name="Wilson R.K."/>
        </authorList>
    </citation>
    <scope>NUCLEOTIDE SEQUENCE</scope>
    <source>
        <strain evidence="3">female</strain>
    </source>
</reference>
<dbReference type="Ensembl" id="ENSAMXT00000048859.1">
    <property type="protein sequence ID" value="ENSAMXP00000044427.1"/>
    <property type="gene ID" value="ENSAMXG00000044001.1"/>
</dbReference>
<keyword evidence="1" id="KW-1133">Transmembrane helix</keyword>
<organism evidence="2 3">
    <name type="scientific">Astyanax mexicanus</name>
    <name type="common">Blind cave fish</name>
    <name type="synonym">Astyanax fasciatus mexicanus</name>
    <dbReference type="NCBI Taxonomy" id="7994"/>
    <lineage>
        <taxon>Eukaryota</taxon>
        <taxon>Metazoa</taxon>
        <taxon>Chordata</taxon>
        <taxon>Craniata</taxon>
        <taxon>Vertebrata</taxon>
        <taxon>Euteleostomi</taxon>
        <taxon>Actinopterygii</taxon>
        <taxon>Neopterygii</taxon>
        <taxon>Teleostei</taxon>
        <taxon>Ostariophysi</taxon>
        <taxon>Characiformes</taxon>
        <taxon>Characoidei</taxon>
        <taxon>Acestrorhamphidae</taxon>
        <taxon>Acestrorhamphinae</taxon>
        <taxon>Astyanax</taxon>
    </lineage>
</organism>
<reference evidence="2" key="3">
    <citation type="submission" date="2025-08" db="UniProtKB">
        <authorList>
            <consortium name="Ensembl"/>
        </authorList>
    </citation>
    <scope>IDENTIFICATION</scope>
</reference>
<evidence type="ECO:0000256" key="1">
    <source>
        <dbReference type="SAM" id="Phobius"/>
    </source>
</evidence>
<keyword evidence="1" id="KW-0472">Membrane</keyword>
<reference evidence="2" key="4">
    <citation type="submission" date="2025-09" db="UniProtKB">
        <authorList>
            <consortium name="Ensembl"/>
        </authorList>
    </citation>
    <scope>IDENTIFICATION</scope>
</reference>
<protein>
    <submittedName>
        <fullName evidence="2">Uncharacterized protein</fullName>
    </submittedName>
</protein>
<sequence length="97" mass="10958">KSIFFQTTTTQKHMVKSRSKSTEEIQQAKKAFHIPQKSLPGGSELEKVKVSTQVKKGQVIKHQPEPTAYIIHQRHRSPLSIITAAVVSLLYCITYIV</sequence>
<dbReference type="Bgee" id="ENSAMXG00000044001">
    <property type="expression patterns" value="Expressed in brain and 10 other cell types or tissues"/>
</dbReference>
<keyword evidence="3" id="KW-1185">Reference proteome</keyword>
<proteinExistence type="predicted"/>
<accession>A0A3B1JPW0</accession>
<keyword evidence="1" id="KW-0812">Transmembrane</keyword>
<evidence type="ECO:0000313" key="3">
    <source>
        <dbReference type="Proteomes" id="UP000018467"/>
    </source>
</evidence>